<dbReference type="Pfam" id="PF00664">
    <property type="entry name" value="ABC_membrane"/>
    <property type="match status" value="1"/>
</dbReference>
<feature type="domain" description="ABC transmembrane type-1" evidence="10">
    <location>
        <begin position="11"/>
        <end position="251"/>
    </location>
</feature>
<evidence type="ECO:0000256" key="2">
    <source>
        <dbReference type="ARBA" id="ARBA00022448"/>
    </source>
</evidence>
<dbReference type="GO" id="GO:0140359">
    <property type="term" value="F:ABC-type transporter activity"/>
    <property type="evidence" value="ECO:0007669"/>
    <property type="project" value="InterPro"/>
</dbReference>
<dbReference type="PANTHER" id="PTHR43553">
    <property type="entry name" value="HEAVY METAL TRANSPORTER"/>
    <property type="match status" value="1"/>
</dbReference>
<dbReference type="InterPro" id="IPR003593">
    <property type="entry name" value="AAA+_ATPase"/>
</dbReference>
<dbReference type="SUPFAM" id="SSF52540">
    <property type="entry name" value="P-loop containing nucleoside triphosphate hydrolases"/>
    <property type="match status" value="1"/>
</dbReference>
<dbReference type="SUPFAM" id="SSF90123">
    <property type="entry name" value="ABC transporter transmembrane region"/>
    <property type="match status" value="1"/>
</dbReference>
<keyword evidence="2" id="KW-0813">Transport</keyword>
<protein>
    <submittedName>
        <fullName evidence="11">ABC transporter ATP-binding protein</fullName>
    </submittedName>
</protein>
<dbReference type="OrthoDB" id="9760776at2"/>
<keyword evidence="7 8" id="KW-0472">Membrane</keyword>
<dbReference type="InterPro" id="IPR011527">
    <property type="entry name" value="ABC1_TM_dom"/>
</dbReference>
<evidence type="ECO:0000256" key="7">
    <source>
        <dbReference type="ARBA" id="ARBA00023136"/>
    </source>
</evidence>
<evidence type="ECO:0000256" key="4">
    <source>
        <dbReference type="ARBA" id="ARBA00022741"/>
    </source>
</evidence>
<feature type="transmembrane region" description="Helical" evidence="8">
    <location>
        <begin position="51"/>
        <end position="74"/>
    </location>
</feature>
<evidence type="ECO:0000256" key="3">
    <source>
        <dbReference type="ARBA" id="ARBA00022692"/>
    </source>
</evidence>
<evidence type="ECO:0000256" key="8">
    <source>
        <dbReference type="SAM" id="Phobius"/>
    </source>
</evidence>
<dbReference type="Proteomes" id="UP000197019">
    <property type="component" value="Chromosome"/>
</dbReference>
<dbReference type="GO" id="GO:0043190">
    <property type="term" value="C:ATP-binding cassette (ABC) transporter complex"/>
    <property type="evidence" value="ECO:0007669"/>
    <property type="project" value="TreeGrafter"/>
</dbReference>
<dbReference type="Gene3D" id="1.20.1560.10">
    <property type="entry name" value="ABC transporter type 1, transmembrane domain"/>
    <property type="match status" value="1"/>
</dbReference>
<accession>A0A1Z4C4X9</accession>
<feature type="transmembrane region" description="Helical" evidence="8">
    <location>
        <begin position="229"/>
        <end position="252"/>
    </location>
</feature>
<evidence type="ECO:0000259" key="9">
    <source>
        <dbReference type="PROSITE" id="PS50893"/>
    </source>
</evidence>
<dbReference type="SMART" id="SM00382">
    <property type="entry name" value="AAA"/>
    <property type="match status" value="1"/>
</dbReference>
<keyword evidence="4" id="KW-0547">Nucleotide-binding</keyword>
<comment type="subcellular location">
    <subcellularLocation>
        <location evidence="1">Cell membrane</location>
        <topology evidence="1">Multi-pass membrane protein</topology>
    </subcellularLocation>
</comment>
<dbReference type="InterPro" id="IPR050095">
    <property type="entry name" value="ECF_ABC_transporter_ATP-bd"/>
</dbReference>
<dbReference type="InterPro" id="IPR005898">
    <property type="entry name" value="Cyc_pep_transpt_SyrD/YojI"/>
</dbReference>
<dbReference type="NCBIfam" id="TIGR01194">
    <property type="entry name" value="cyc_pep_trnsptr"/>
    <property type="match status" value="1"/>
</dbReference>
<evidence type="ECO:0000313" key="12">
    <source>
        <dbReference type="Proteomes" id="UP000197019"/>
    </source>
</evidence>
<gene>
    <name evidence="11" type="ORF">CEK71_01155</name>
</gene>
<dbReference type="GO" id="GO:1904680">
    <property type="term" value="F:peptide transmembrane transporter activity"/>
    <property type="evidence" value="ECO:0007669"/>
    <property type="project" value="InterPro"/>
</dbReference>
<dbReference type="InterPro" id="IPR027417">
    <property type="entry name" value="P-loop_NTPase"/>
</dbReference>
<dbReference type="EMBL" id="CP022129">
    <property type="protein sequence ID" value="ASF48593.1"/>
    <property type="molecule type" value="Genomic_DNA"/>
</dbReference>
<dbReference type="GO" id="GO:0015833">
    <property type="term" value="P:peptide transport"/>
    <property type="evidence" value="ECO:0007669"/>
    <property type="project" value="InterPro"/>
</dbReference>
<dbReference type="InterPro" id="IPR003439">
    <property type="entry name" value="ABC_transporter-like_ATP-bd"/>
</dbReference>
<evidence type="ECO:0000313" key="11">
    <source>
        <dbReference type="EMBL" id="ASF48593.1"/>
    </source>
</evidence>
<reference evidence="11 12" key="1">
    <citation type="submission" date="2017-06" db="EMBL/GenBank/DDBJ databases">
        <title>Genome Sequencing of the methanotroph Methylovulum psychrotolerants str. HV10-M2 isolated from a high-altitude environment.</title>
        <authorList>
            <person name="Mateos-Rivera A."/>
        </authorList>
    </citation>
    <scope>NUCLEOTIDE SEQUENCE [LARGE SCALE GENOMIC DNA]</scope>
    <source>
        <strain evidence="11 12">HV10_M2</strain>
    </source>
</reference>
<dbReference type="Gene3D" id="3.40.50.300">
    <property type="entry name" value="P-loop containing nucleotide triphosphate hydrolases"/>
    <property type="match status" value="1"/>
</dbReference>
<proteinExistence type="predicted"/>
<dbReference type="RefSeq" id="WP_088621455.1">
    <property type="nucleotide sequence ID" value="NZ_CP022129.1"/>
</dbReference>
<feature type="domain" description="ABC transporter" evidence="9">
    <location>
        <begin position="345"/>
        <end position="574"/>
    </location>
</feature>
<organism evidence="11 12">
    <name type="scientific">Methylovulum psychrotolerans</name>
    <dbReference type="NCBI Taxonomy" id="1704499"/>
    <lineage>
        <taxon>Bacteria</taxon>
        <taxon>Pseudomonadati</taxon>
        <taxon>Pseudomonadota</taxon>
        <taxon>Gammaproteobacteria</taxon>
        <taxon>Methylococcales</taxon>
        <taxon>Methylococcaceae</taxon>
        <taxon>Methylovulum</taxon>
    </lineage>
</organism>
<keyword evidence="6 8" id="KW-1133">Transmembrane helix</keyword>
<dbReference type="PROSITE" id="PS50929">
    <property type="entry name" value="ABC_TM1F"/>
    <property type="match status" value="1"/>
</dbReference>
<evidence type="ECO:0000256" key="1">
    <source>
        <dbReference type="ARBA" id="ARBA00004651"/>
    </source>
</evidence>
<evidence type="ECO:0000256" key="5">
    <source>
        <dbReference type="ARBA" id="ARBA00022840"/>
    </source>
</evidence>
<feature type="transmembrane region" description="Helical" evidence="8">
    <location>
        <begin position="122"/>
        <end position="141"/>
    </location>
</feature>
<dbReference type="Pfam" id="PF00005">
    <property type="entry name" value="ABC_tran"/>
    <property type="match status" value="1"/>
</dbReference>
<dbReference type="PROSITE" id="PS50893">
    <property type="entry name" value="ABC_TRANSPORTER_2"/>
    <property type="match status" value="1"/>
</dbReference>
<dbReference type="InterPro" id="IPR036640">
    <property type="entry name" value="ABC1_TM_sf"/>
</dbReference>
<evidence type="ECO:0000256" key="6">
    <source>
        <dbReference type="ARBA" id="ARBA00022989"/>
    </source>
</evidence>
<dbReference type="KEGG" id="mpsy:CEK71_01155"/>
<dbReference type="PANTHER" id="PTHR43553:SF11">
    <property type="entry name" value="ABC TRANSPORTER ATP-BINDING_PERMEASE PROTEIN YOJI"/>
    <property type="match status" value="1"/>
</dbReference>
<dbReference type="GO" id="GO:0016887">
    <property type="term" value="F:ATP hydrolysis activity"/>
    <property type="evidence" value="ECO:0007669"/>
    <property type="project" value="InterPro"/>
</dbReference>
<keyword evidence="3 8" id="KW-0812">Transmembrane</keyword>
<dbReference type="InterPro" id="IPR017871">
    <property type="entry name" value="ABC_transporter-like_CS"/>
</dbReference>
<dbReference type="AlphaFoldDB" id="A0A1Z4C4X9"/>
<feature type="transmembrane region" description="Helical" evidence="8">
    <location>
        <begin position="147"/>
        <end position="165"/>
    </location>
</feature>
<dbReference type="PROSITE" id="PS00211">
    <property type="entry name" value="ABC_TRANSPORTER_1"/>
    <property type="match status" value="1"/>
</dbReference>
<name>A0A1Z4C4X9_9GAMM</name>
<evidence type="ECO:0000259" key="10">
    <source>
        <dbReference type="PROSITE" id="PS50929"/>
    </source>
</evidence>
<keyword evidence="12" id="KW-1185">Reference proteome</keyword>
<dbReference type="GO" id="GO:0005524">
    <property type="term" value="F:ATP binding"/>
    <property type="evidence" value="ECO:0007669"/>
    <property type="project" value="UniProtKB-KW"/>
</dbReference>
<keyword evidence="5 11" id="KW-0067">ATP-binding</keyword>
<dbReference type="CDD" id="cd03228">
    <property type="entry name" value="ABCC_MRP_Like"/>
    <property type="match status" value="1"/>
</dbReference>
<sequence length="578" mass="64330">MMFFLLRNSGWLLIFSMSSGLLAGLSGAGLIAVINMALDGKQSTLPQLGKLFAELCALLFLARIGSAFLLMRLGQNVIFNLRLKLSRQILRTSFPHLQAIGPARILACLTQDIATFAEAFQWLPMLCVNAAIIGGCLLYLGWLSGTLLVIVILAIIVGIGGIQLVESHAQHRLSMARESDDKLYGHFRSLTQGMKELKLHELRRNAFLTDRLEVAAKNYRQHYLQGNGFYILAGNWGNILFYLLIGTALFLLPNIREAVAGLSTLACLDVVKLPAWPDMTPEIVRGYCLTILYMMFPLATLMDGVPVWVRGSIALKKIEALTWDSCEPESAETSGSLSFADPEVLMLNGVTHRYRREGEDRPFTLGPLDLTLQPGEVVFLIGGNGSGKTTLALLLVGLYVPEQGEIRLGGQRISETNRESYRQQFSAVFSDFYLFDSLLGFQGKELDTEARVYLARLQLDHKVSIENGEFSTLDLSQGQRKRLALLVAYLEDRPFYLFDEWAADQDPIFKKIFYTELLPLLKAKGKTVIVISHDDHYFYMADRCLKIEDGALKAIVAESPIYERAEEGLTGDAPIVSN</sequence>